<protein>
    <submittedName>
        <fullName evidence="3">Uncharacterized protein</fullName>
    </submittedName>
</protein>
<proteinExistence type="predicted"/>
<dbReference type="HOGENOM" id="CLU_855875_0_0_1"/>
<dbReference type="OrthoDB" id="5832583at2759"/>
<dbReference type="CTD" id="9804625"/>
<dbReference type="OMA" id="MCILWLL"/>
<gene>
    <name evidence="3" type="ORF">CRE_17217</name>
</gene>
<dbReference type="InParanoid" id="E3MA51"/>
<dbReference type="eggNOG" id="ENOG502SARK">
    <property type="taxonomic scope" value="Eukaryota"/>
</dbReference>
<organism evidence="4">
    <name type="scientific">Caenorhabditis remanei</name>
    <name type="common">Caenorhabditis vulgaris</name>
    <dbReference type="NCBI Taxonomy" id="31234"/>
    <lineage>
        <taxon>Eukaryota</taxon>
        <taxon>Metazoa</taxon>
        <taxon>Ecdysozoa</taxon>
        <taxon>Nematoda</taxon>
        <taxon>Chromadorea</taxon>
        <taxon>Rhabditida</taxon>
        <taxon>Rhabditina</taxon>
        <taxon>Rhabditomorpha</taxon>
        <taxon>Rhabditoidea</taxon>
        <taxon>Rhabditidae</taxon>
        <taxon>Peloderinae</taxon>
        <taxon>Caenorhabditis</taxon>
    </lineage>
</organism>
<sequence>MAHINHAYSDTSGSHHNGQDSHRRGLNSLSPTFFIRPKTTGLVSLFIQTVLLIVSATTSLFFFYHVGGYEYTHWNENSTILEPINHNMNRNSAGEMVTPMVSNDGSDSLVSTAERKLDFLERSYLYNDSDGETVNLLFDPEDSPNSFIENASFGIEQVPLTTVIIGDVEFDWLEVIRISTLVYLAICAAWVISGLLFICTIRKELLDTAVLNTTILILVVLFEVAHAGLVTSLLFFQREMSWRTLAITIGSVIILFCCAFLGFVCVSLNCGWIKYIDYMHGKKTCAICCLFRCCGKSNESAEDGVVGNGAPTNARQYENDVQLDRFDAF</sequence>
<feature type="transmembrane region" description="Helical" evidence="2">
    <location>
        <begin position="242"/>
        <end position="273"/>
    </location>
</feature>
<name>E3MA51_CAERE</name>
<feature type="transmembrane region" description="Helical" evidence="2">
    <location>
        <begin position="181"/>
        <end position="201"/>
    </location>
</feature>
<evidence type="ECO:0000313" key="4">
    <source>
        <dbReference type="Proteomes" id="UP000008281"/>
    </source>
</evidence>
<dbReference type="FunCoup" id="E3MA51">
    <property type="interactions" value="20"/>
</dbReference>
<keyword evidence="2" id="KW-0472">Membrane</keyword>
<evidence type="ECO:0000256" key="1">
    <source>
        <dbReference type="SAM" id="MobiDB-lite"/>
    </source>
</evidence>
<dbReference type="EMBL" id="DS268431">
    <property type="protein sequence ID" value="EFO96684.1"/>
    <property type="molecule type" value="Genomic_DNA"/>
</dbReference>
<keyword evidence="2" id="KW-0812">Transmembrane</keyword>
<reference evidence="3" key="1">
    <citation type="submission" date="2007-07" db="EMBL/GenBank/DDBJ databases">
        <title>PCAP assembly of the Caenorhabditis remanei genome.</title>
        <authorList>
            <consortium name="The Caenorhabditis remanei Sequencing Consortium"/>
            <person name="Wilson R.K."/>
        </authorList>
    </citation>
    <scope>NUCLEOTIDE SEQUENCE [LARGE SCALE GENOMIC DNA]</scope>
    <source>
        <strain evidence="3">PB4641</strain>
    </source>
</reference>
<dbReference type="GeneID" id="9804625"/>
<keyword evidence="4" id="KW-1185">Reference proteome</keyword>
<feature type="region of interest" description="Disordered" evidence="1">
    <location>
        <begin position="1"/>
        <end position="22"/>
    </location>
</feature>
<dbReference type="Proteomes" id="UP000008281">
    <property type="component" value="Unassembled WGS sequence"/>
</dbReference>
<feature type="transmembrane region" description="Helical" evidence="2">
    <location>
        <begin position="213"/>
        <end position="236"/>
    </location>
</feature>
<evidence type="ECO:0000313" key="3">
    <source>
        <dbReference type="EMBL" id="EFO96684.1"/>
    </source>
</evidence>
<feature type="transmembrane region" description="Helical" evidence="2">
    <location>
        <begin position="42"/>
        <end position="64"/>
    </location>
</feature>
<dbReference type="RefSeq" id="XP_003106844.2">
    <property type="nucleotide sequence ID" value="XM_003106796.2"/>
</dbReference>
<accession>E3MA51</accession>
<evidence type="ECO:0000256" key="2">
    <source>
        <dbReference type="SAM" id="Phobius"/>
    </source>
</evidence>
<dbReference type="KEGG" id="crq:GCK72_022222"/>
<keyword evidence="2" id="KW-1133">Transmembrane helix</keyword>
<dbReference type="AlphaFoldDB" id="E3MA51"/>